<feature type="transmembrane region" description="Helical" evidence="1">
    <location>
        <begin position="130"/>
        <end position="157"/>
    </location>
</feature>
<feature type="transmembrane region" description="Helical" evidence="1">
    <location>
        <begin position="7"/>
        <end position="31"/>
    </location>
</feature>
<keyword evidence="1" id="KW-0812">Transmembrane</keyword>
<organism evidence="2 3">
    <name type="scientific">Dyadobacter pollutisoli</name>
    <dbReference type="NCBI Taxonomy" id="2910158"/>
    <lineage>
        <taxon>Bacteria</taxon>
        <taxon>Pseudomonadati</taxon>
        <taxon>Bacteroidota</taxon>
        <taxon>Cytophagia</taxon>
        <taxon>Cytophagales</taxon>
        <taxon>Spirosomataceae</taxon>
        <taxon>Dyadobacter</taxon>
    </lineage>
</organism>
<gene>
    <name evidence="2" type="ORF">ON006_14755</name>
</gene>
<keyword evidence="1" id="KW-0472">Membrane</keyword>
<evidence type="ECO:0008006" key="4">
    <source>
        <dbReference type="Google" id="ProtNLM"/>
    </source>
</evidence>
<dbReference type="AlphaFoldDB" id="A0A9E8SPY1"/>
<protein>
    <recommendedName>
        <fullName evidence="4">DUF4386 family protein</fullName>
    </recommendedName>
</protein>
<dbReference type="PROSITE" id="PS51257">
    <property type="entry name" value="PROKAR_LIPOPROTEIN"/>
    <property type="match status" value="1"/>
</dbReference>
<reference evidence="2" key="1">
    <citation type="submission" date="2022-11" db="EMBL/GenBank/DDBJ databases">
        <title>Dyadobacter pollutisoli sp. nov., isolated from plastic dumped soil.</title>
        <authorList>
            <person name="Kim J.M."/>
            <person name="Kim K.R."/>
            <person name="Lee J.K."/>
            <person name="Hao L."/>
            <person name="Jeon C.O."/>
        </authorList>
    </citation>
    <scope>NUCLEOTIDE SEQUENCE</scope>
    <source>
        <strain evidence="2">U1</strain>
    </source>
</reference>
<evidence type="ECO:0000313" key="2">
    <source>
        <dbReference type="EMBL" id="WAC15196.1"/>
    </source>
</evidence>
<feature type="transmembrane region" description="Helical" evidence="1">
    <location>
        <begin position="51"/>
        <end position="72"/>
    </location>
</feature>
<accession>A0A9E8SPY1</accession>
<keyword evidence="3" id="KW-1185">Reference proteome</keyword>
<feature type="transmembrane region" description="Helical" evidence="1">
    <location>
        <begin position="84"/>
        <end position="110"/>
    </location>
</feature>
<proteinExistence type="predicted"/>
<dbReference type="EMBL" id="CP112998">
    <property type="protein sequence ID" value="WAC15196.1"/>
    <property type="molecule type" value="Genomic_DNA"/>
</dbReference>
<evidence type="ECO:0000256" key="1">
    <source>
        <dbReference type="SAM" id="Phobius"/>
    </source>
</evidence>
<keyword evidence="1" id="KW-1133">Transmembrane helix</keyword>
<sequence length="222" mass="24365">MQYRVLVGFICILSAILSIACLGVGVISVDYDFEAFSNPQLVLYHATHYRAAYWFNILDMFGYYLLVLPLIMYCHQQYKFRSPWLGTFTVCGIAYIVVGAIGAAALAVAWESLLQLHLTAEGTAKETIEIVFVTITTIVTKGFWNILETLFATVWFAGAGRFLYNENKFLGALGVITGAGTLLDGAGNIAGLNGLAEIGLNIYLLFSIAFIFVAGVVFITRR</sequence>
<feature type="transmembrane region" description="Helical" evidence="1">
    <location>
        <begin position="202"/>
        <end position="220"/>
    </location>
</feature>
<feature type="transmembrane region" description="Helical" evidence="1">
    <location>
        <begin position="169"/>
        <end position="190"/>
    </location>
</feature>
<dbReference type="RefSeq" id="WP_244823160.1">
    <property type="nucleotide sequence ID" value="NZ_CP112998.1"/>
</dbReference>
<dbReference type="Proteomes" id="UP001164653">
    <property type="component" value="Chromosome"/>
</dbReference>
<name>A0A9E8SPY1_9BACT</name>
<dbReference type="KEGG" id="dpf:ON006_14755"/>
<evidence type="ECO:0000313" key="3">
    <source>
        <dbReference type="Proteomes" id="UP001164653"/>
    </source>
</evidence>